<dbReference type="InterPro" id="IPR027417">
    <property type="entry name" value="P-loop_NTPase"/>
</dbReference>
<dbReference type="InterPro" id="IPR017871">
    <property type="entry name" value="ABC_transporter-like_CS"/>
</dbReference>
<dbReference type="PANTHER" id="PTHR24220:SF689">
    <property type="entry name" value="LIPOPROTEIN-RELEASING SYSTEM ATP-BINDING PROTEIN LOLD"/>
    <property type="match status" value="1"/>
</dbReference>
<dbReference type="KEGG" id="sseo:D0Z67_01365"/>
<evidence type="ECO:0000256" key="4">
    <source>
        <dbReference type="ARBA" id="ARBA00022840"/>
    </source>
</evidence>
<evidence type="ECO:0000259" key="5">
    <source>
        <dbReference type="PROSITE" id="PS50893"/>
    </source>
</evidence>
<feature type="domain" description="ABC transporter" evidence="5">
    <location>
        <begin position="41"/>
        <end position="258"/>
    </location>
</feature>
<dbReference type="AlphaFoldDB" id="A0A4P6TUF6"/>
<gene>
    <name evidence="6" type="ORF">D0Z67_01365</name>
</gene>
<keyword evidence="2" id="KW-0813">Transport</keyword>
<reference evidence="6 7" key="1">
    <citation type="submission" date="2018-08" db="EMBL/GenBank/DDBJ databases">
        <title>The complete genome sequence of Streptomyces seoulensis, a pioneer strain for nickel superoxide dismutase discovery.</title>
        <authorList>
            <person name="Shin J."/>
            <person name="Lee J.-S."/>
            <person name="Lee E.-J."/>
            <person name="Youn H.-D."/>
        </authorList>
    </citation>
    <scope>NUCLEOTIDE SEQUENCE [LARGE SCALE GENOMIC DNA]</scope>
    <source>
        <strain evidence="6 7">KCTC 9819</strain>
    </source>
</reference>
<dbReference type="InterPro" id="IPR003593">
    <property type="entry name" value="AAA+_ATPase"/>
</dbReference>
<dbReference type="STRING" id="73044.GCA_000725795_02221"/>
<evidence type="ECO:0000313" key="6">
    <source>
        <dbReference type="EMBL" id="QBJ89098.1"/>
    </source>
</evidence>
<dbReference type="InterPro" id="IPR015854">
    <property type="entry name" value="ABC_transpr_LolD-like"/>
</dbReference>
<evidence type="ECO:0000256" key="3">
    <source>
        <dbReference type="ARBA" id="ARBA00022741"/>
    </source>
</evidence>
<dbReference type="GO" id="GO:0022857">
    <property type="term" value="F:transmembrane transporter activity"/>
    <property type="evidence" value="ECO:0007669"/>
    <property type="project" value="TreeGrafter"/>
</dbReference>
<dbReference type="EMBL" id="CP032229">
    <property type="protein sequence ID" value="QBJ89098.1"/>
    <property type="molecule type" value="Genomic_DNA"/>
</dbReference>
<dbReference type="GO" id="GO:0016887">
    <property type="term" value="F:ATP hydrolysis activity"/>
    <property type="evidence" value="ECO:0007669"/>
    <property type="project" value="InterPro"/>
</dbReference>
<name>A0A4P6TUF6_STRSO</name>
<dbReference type="Proteomes" id="UP000292547">
    <property type="component" value="Chromosome"/>
</dbReference>
<dbReference type="Pfam" id="PF00005">
    <property type="entry name" value="ABC_tran"/>
    <property type="match status" value="1"/>
</dbReference>
<evidence type="ECO:0000256" key="2">
    <source>
        <dbReference type="ARBA" id="ARBA00022448"/>
    </source>
</evidence>
<sequence length="258" mass="27627">MACHQRLLHLAVRVEPVSVPAQDRSASAQPRLVADPSDNTLIARELYRFFRAGDEETLALRGVSLAVRRGETVAVIGPSGSGKSTLLSCLAGLDEPSGGEVRVNGERISHRPETERARLRARHIGVLTQSWNLVPHLSVYDNLRLARSAGPGGRSSLEEVLEQVALERRAHALPRHLSGGELARAGLAVALANAPAVLLADEPTGELDASTERRVLDLLRAQAGRGCAVLIVTHSAEAVRVADRVITLNDGRVRDDAT</sequence>
<dbReference type="CDD" id="cd03255">
    <property type="entry name" value="ABC_MJ0796_LolCDE_FtsE"/>
    <property type="match status" value="1"/>
</dbReference>
<evidence type="ECO:0000256" key="1">
    <source>
        <dbReference type="ARBA" id="ARBA00005417"/>
    </source>
</evidence>
<dbReference type="InterPro" id="IPR017911">
    <property type="entry name" value="MacB-like_ATP-bd"/>
</dbReference>
<dbReference type="GO" id="GO:0005886">
    <property type="term" value="C:plasma membrane"/>
    <property type="evidence" value="ECO:0007669"/>
    <property type="project" value="TreeGrafter"/>
</dbReference>
<dbReference type="OrthoDB" id="9097991at2"/>
<comment type="similarity">
    <text evidence="1">Belongs to the ABC transporter superfamily.</text>
</comment>
<proteinExistence type="inferred from homology"/>
<keyword evidence="7" id="KW-1185">Reference proteome</keyword>
<dbReference type="InterPro" id="IPR003439">
    <property type="entry name" value="ABC_transporter-like_ATP-bd"/>
</dbReference>
<accession>A0A4P6TUF6</accession>
<organism evidence="6 7">
    <name type="scientific">Streptomyces seoulensis</name>
    <dbReference type="NCBI Taxonomy" id="73044"/>
    <lineage>
        <taxon>Bacteria</taxon>
        <taxon>Bacillati</taxon>
        <taxon>Actinomycetota</taxon>
        <taxon>Actinomycetes</taxon>
        <taxon>Kitasatosporales</taxon>
        <taxon>Streptomycetaceae</taxon>
        <taxon>Streptomyces</taxon>
    </lineage>
</organism>
<dbReference type="SUPFAM" id="SSF52540">
    <property type="entry name" value="P-loop containing nucleoside triphosphate hydrolases"/>
    <property type="match status" value="1"/>
</dbReference>
<dbReference type="PANTHER" id="PTHR24220">
    <property type="entry name" value="IMPORT ATP-BINDING PROTEIN"/>
    <property type="match status" value="1"/>
</dbReference>
<evidence type="ECO:0000313" key="7">
    <source>
        <dbReference type="Proteomes" id="UP000292547"/>
    </source>
</evidence>
<dbReference type="Gene3D" id="3.40.50.300">
    <property type="entry name" value="P-loop containing nucleotide triphosphate hydrolases"/>
    <property type="match status" value="1"/>
</dbReference>
<dbReference type="GO" id="GO:0005524">
    <property type="term" value="F:ATP binding"/>
    <property type="evidence" value="ECO:0007669"/>
    <property type="project" value="UniProtKB-KW"/>
</dbReference>
<keyword evidence="3" id="KW-0547">Nucleotide-binding</keyword>
<protein>
    <submittedName>
        <fullName evidence="6">ABC transporter ATP-binding protein</fullName>
    </submittedName>
</protein>
<dbReference type="SMART" id="SM00382">
    <property type="entry name" value="AAA"/>
    <property type="match status" value="1"/>
</dbReference>
<dbReference type="PROSITE" id="PS50893">
    <property type="entry name" value="ABC_TRANSPORTER_2"/>
    <property type="match status" value="1"/>
</dbReference>
<keyword evidence="4 6" id="KW-0067">ATP-binding</keyword>
<dbReference type="PROSITE" id="PS00211">
    <property type="entry name" value="ABC_TRANSPORTER_1"/>
    <property type="match status" value="1"/>
</dbReference>